<gene>
    <name evidence="3" type="ORF">SAMN05192579_10575</name>
</gene>
<dbReference type="GO" id="GO:0016757">
    <property type="term" value="F:glycosyltransferase activity"/>
    <property type="evidence" value="ECO:0007669"/>
    <property type="project" value="UniProtKB-KW"/>
</dbReference>
<dbReference type="RefSeq" id="WP_092702851.1">
    <property type="nucleotide sequence ID" value="NZ_FOSR01000005.1"/>
</dbReference>
<evidence type="ECO:0000259" key="1">
    <source>
        <dbReference type="Pfam" id="PF00534"/>
    </source>
</evidence>
<feature type="domain" description="Glycosyltransferase subfamily 4-like N-terminal" evidence="2">
    <location>
        <begin position="23"/>
        <end position="173"/>
    </location>
</feature>
<protein>
    <submittedName>
        <fullName evidence="3">Phosphatidylinositol alpha-1,6-mannosyltransferase</fullName>
    </submittedName>
</protein>
<dbReference type="PANTHER" id="PTHR45947:SF3">
    <property type="entry name" value="SULFOQUINOVOSYL TRANSFERASE SQD2"/>
    <property type="match status" value="1"/>
</dbReference>
<dbReference type="InterPro" id="IPR001296">
    <property type="entry name" value="Glyco_trans_1"/>
</dbReference>
<proteinExistence type="predicted"/>
<reference evidence="4" key="1">
    <citation type="submission" date="2016-10" db="EMBL/GenBank/DDBJ databases">
        <authorList>
            <person name="Varghese N."/>
            <person name="Submissions S."/>
        </authorList>
    </citation>
    <scope>NUCLEOTIDE SEQUENCE [LARGE SCALE GENOMIC DNA]</scope>
    <source>
        <strain evidence="4">MO64</strain>
    </source>
</reference>
<dbReference type="AlphaFoldDB" id="A0A1I4BFX6"/>
<keyword evidence="4" id="KW-1185">Reference proteome</keyword>
<dbReference type="Pfam" id="PF00534">
    <property type="entry name" value="Glycos_transf_1"/>
    <property type="match status" value="1"/>
</dbReference>
<dbReference type="Pfam" id="PF13439">
    <property type="entry name" value="Glyco_transf_4"/>
    <property type="match status" value="1"/>
</dbReference>
<dbReference type="InterPro" id="IPR050194">
    <property type="entry name" value="Glycosyltransferase_grp1"/>
</dbReference>
<sequence>MRDNNDPRPLALLVTRNFPPLLGGMEKVNQHVLGALQLAWRTALCGPSGCAEYVTSHTKVMQSRVKPLSLFLAITLWRAFFLALRRKPEWVIAGSGLTAPIAWLAARCSGGRGAVYLHGLDIVAPSHVYQWLWLPFIRHCDLVLVNSANTANLAQSRGVRPGATHVLHPGVDLPAIDTEAARDFRLRQGFGQRPLLLSVGRLTQRKGLVEFVTKALPAIAARYPDVLLVVIGDEASDALHARAGSERERIFAAARMAGVEQNLRFLGRCDEPTLSAAYQAVDVHIFPVLELPGDVEGFGMVALESAAHGLPTVAFAVGGVPDAVLDGQTGTLVEPGNYVVLAESVIRQLAHPRKSAVIDACREFAAGKAWPVFGERLRSLLDLHHV</sequence>
<evidence type="ECO:0000313" key="4">
    <source>
        <dbReference type="Proteomes" id="UP000198725"/>
    </source>
</evidence>
<feature type="domain" description="Glycosyl transferase family 1" evidence="1">
    <location>
        <begin position="191"/>
        <end position="354"/>
    </location>
</feature>
<keyword evidence="3" id="KW-0808">Transferase</keyword>
<evidence type="ECO:0000259" key="2">
    <source>
        <dbReference type="Pfam" id="PF13439"/>
    </source>
</evidence>
<dbReference type="PANTHER" id="PTHR45947">
    <property type="entry name" value="SULFOQUINOVOSYL TRANSFERASE SQD2"/>
    <property type="match status" value="1"/>
</dbReference>
<dbReference type="InterPro" id="IPR028098">
    <property type="entry name" value="Glyco_trans_4-like_N"/>
</dbReference>
<organism evidence="3 4">
    <name type="scientific">Rhodanobacter glycinis</name>
    <dbReference type="NCBI Taxonomy" id="582702"/>
    <lineage>
        <taxon>Bacteria</taxon>
        <taxon>Pseudomonadati</taxon>
        <taxon>Pseudomonadota</taxon>
        <taxon>Gammaproteobacteria</taxon>
        <taxon>Lysobacterales</taxon>
        <taxon>Rhodanobacteraceae</taxon>
        <taxon>Rhodanobacter</taxon>
    </lineage>
</organism>
<dbReference type="CDD" id="cd03801">
    <property type="entry name" value="GT4_PimA-like"/>
    <property type="match status" value="1"/>
</dbReference>
<evidence type="ECO:0000313" key="3">
    <source>
        <dbReference type="EMBL" id="SFK67393.1"/>
    </source>
</evidence>
<dbReference type="Gene3D" id="3.40.50.2000">
    <property type="entry name" value="Glycogen Phosphorylase B"/>
    <property type="match status" value="2"/>
</dbReference>
<name>A0A1I4BFX6_9GAMM</name>
<keyword evidence="3" id="KW-0328">Glycosyltransferase</keyword>
<dbReference type="SUPFAM" id="SSF53756">
    <property type="entry name" value="UDP-Glycosyltransferase/glycogen phosphorylase"/>
    <property type="match status" value="1"/>
</dbReference>
<accession>A0A1I4BFX6</accession>
<dbReference type="EMBL" id="FOSR01000005">
    <property type="protein sequence ID" value="SFK67393.1"/>
    <property type="molecule type" value="Genomic_DNA"/>
</dbReference>
<dbReference type="Proteomes" id="UP000198725">
    <property type="component" value="Unassembled WGS sequence"/>
</dbReference>